<dbReference type="Pfam" id="PF00005">
    <property type="entry name" value="ABC_tran"/>
    <property type="match status" value="1"/>
</dbReference>
<dbReference type="GO" id="GO:0016887">
    <property type="term" value="F:ATP hydrolysis activity"/>
    <property type="evidence" value="ECO:0007669"/>
    <property type="project" value="InterPro"/>
</dbReference>
<accession>A0A6L7G7Z7</accession>
<dbReference type="Proteomes" id="UP000477911">
    <property type="component" value="Unassembled WGS sequence"/>
</dbReference>
<feature type="domain" description="ABC transporter" evidence="2">
    <location>
        <begin position="21"/>
        <end position="116"/>
    </location>
</feature>
<dbReference type="Gene3D" id="3.40.50.300">
    <property type="entry name" value="P-loop containing nucleotide triphosphate hydrolases"/>
    <property type="match status" value="1"/>
</dbReference>
<dbReference type="EMBL" id="WUMU01000018">
    <property type="protein sequence ID" value="MXN19460.1"/>
    <property type="molecule type" value="Genomic_DNA"/>
</dbReference>
<evidence type="ECO:0000313" key="4">
    <source>
        <dbReference type="Proteomes" id="UP000477911"/>
    </source>
</evidence>
<evidence type="ECO:0000259" key="2">
    <source>
        <dbReference type="Pfam" id="PF00005"/>
    </source>
</evidence>
<comment type="caution">
    <text evidence="3">The sequence shown here is derived from an EMBL/GenBank/DDBJ whole genome shotgun (WGS) entry which is preliminary data.</text>
</comment>
<name>A0A6L7G7Z7_9RHOB</name>
<keyword evidence="4" id="KW-1185">Reference proteome</keyword>
<dbReference type="InterPro" id="IPR050093">
    <property type="entry name" value="ABC_SmlMolc_Importer"/>
</dbReference>
<keyword evidence="1" id="KW-0813">Transport</keyword>
<protein>
    <submittedName>
        <fullName evidence="3">ATP-binding cassette domain-containing protein</fullName>
    </submittedName>
</protein>
<evidence type="ECO:0000256" key="1">
    <source>
        <dbReference type="ARBA" id="ARBA00022448"/>
    </source>
</evidence>
<dbReference type="GO" id="GO:0005524">
    <property type="term" value="F:ATP binding"/>
    <property type="evidence" value="ECO:0007669"/>
    <property type="project" value="UniProtKB-KW"/>
</dbReference>
<sequence>MARTGLQIRNVNHSYEDKQVLHDVSFDAADGKVVALLGPSGCGKSTILRPIAGLITPDQGRIELQGRDLARAQVRHRKLGMVFRNFALFSHMTAAENVAYGLAHLSRPERRQRVARLL</sequence>
<dbReference type="AlphaFoldDB" id="A0A6L7G7Z7"/>
<gene>
    <name evidence="3" type="ORF">GR170_16630</name>
</gene>
<organism evidence="3 4">
    <name type="scientific">Pseudooceanicola albus</name>
    <dbReference type="NCBI Taxonomy" id="2692189"/>
    <lineage>
        <taxon>Bacteria</taxon>
        <taxon>Pseudomonadati</taxon>
        <taxon>Pseudomonadota</taxon>
        <taxon>Alphaproteobacteria</taxon>
        <taxon>Rhodobacterales</taxon>
        <taxon>Paracoccaceae</taxon>
        <taxon>Pseudooceanicola</taxon>
    </lineage>
</organism>
<proteinExistence type="predicted"/>
<evidence type="ECO:0000313" key="3">
    <source>
        <dbReference type="EMBL" id="MXN19460.1"/>
    </source>
</evidence>
<reference evidence="3 4" key="1">
    <citation type="submission" date="2019-12" db="EMBL/GenBank/DDBJ databases">
        <authorList>
            <person name="Li M."/>
        </authorList>
    </citation>
    <scope>NUCLEOTIDE SEQUENCE [LARGE SCALE GENOMIC DNA]</scope>
    <source>
        <strain evidence="3 4">GBMRC 2024</strain>
    </source>
</reference>
<dbReference type="InterPro" id="IPR003439">
    <property type="entry name" value="ABC_transporter-like_ATP-bd"/>
</dbReference>
<dbReference type="SUPFAM" id="SSF52540">
    <property type="entry name" value="P-loop containing nucleoside triphosphate hydrolases"/>
    <property type="match status" value="1"/>
</dbReference>
<keyword evidence="3" id="KW-0067">ATP-binding</keyword>
<keyword evidence="3" id="KW-0547">Nucleotide-binding</keyword>
<dbReference type="PANTHER" id="PTHR42781:SF4">
    <property type="entry name" value="SPERMIDINE_PUTRESCINE IMPORT ATP-BINDING PROTEIN POTA"/>
    <property type="match status" value="1"/>
</dbReference>
<dbReference type="PANTHER" id="PTHR42781">
    <property type="entry name" value="SPERMIDINE/PUTRESCINE IMPORT ATP-BINDING PROTEIN POTA"/>
    <property type="match status" value="1"/>
</dbReference>
<dbReference type="InterPro" id="IPR027417">
    <property type="entry name" value="P-loop_NTPase"/>
</dbReference>